<dbReference type="Proteomes" id="UP000018936">
    <property type="component" value="Unassembled WGS sequence"/>
</dbReference>
<dbReference type="InterPro" id="IPR001893">
    <property type="entry name" value="Cys-rich_GLG1_repeat"/>
</dbReference>
<evidence type="ECO:0000256" key="4">
    <source>
        <dbReference type="ARBA" id="ARBA00022729"/>
    </source>
</evidence>
<keyword evidence="8" id="KW-0472">Membrane</keyword>
<dbReference type="OrthoDB" id="2015434at2759"/>
<keyword evidence="3" id="KW-0812">Transmembrane</keyword>
<dbReference type="PANTHER" id="PTHR11884:SF1">
    <property type="entry name" value="GOLGI APPARATUS PROTEIN 1"/>
    <property type="match status" value="1"/>
</dbReference>
<feature type="repeat" description="Cys-rich GLG1" evidence="11">
    <location>
        <begin position="463"/>
        <end position="522"/>
    </location>
</feature>
<feature type="repeat" description="Cys-rich GLG1" evidence="11">
    <location>
        <begin position="329"/>
        <end position="391"/>
    </location>
</feature>
<feature type="repeat" description="Cys-rich GLG1" evidence="11">
    <location>
        <begin position="268"/>
        <end position="327"/>
    </location>
</feature>
<feature type="repeat" description="Cys-rich GLG1" evidence="11">
    <location>
        <begin position="17"/>
        <end position="79"/>
    </location>
</feature>
<evidence type="ECO:0000256" key="10">
    <source>
        <dbReference type="ARBA" id="ARBA00024182"/>
    </source>
</evidence>
<comment type="caution">
    <text evidence="12">The sequence shown here is derived from an EMBL/GenBank/DDBJ whole genome shotgun (WGS) entry which is preliminary data.</text>
</comment>
<evidence type="ECO:0000256" key="5">
    <source>
        <dbReference type="ARBA" id="ARBA00022737"/>
    </source>
</evidence>
<evidence type="ECO:0000256" key="11">
    <source>
        <dbReference type="PROSITE-ProRule" id="PRU00622"/>
    </source>
</evidence>
<evidence type="ECO:0000256" key="8">
    <source>
        <dbReference type="ARBA" id="ARBA00023136"/>
    </source>
</evidence>
<feature type="repeat" description="Cys-rich GLG1" evidence="11">
    <location>
        <begin position="739"/>
        <end position="798"/>
    </location>
</feature>
<evidence type="ECO:0000256" key="1">
    <source>
        <dbReference type="ARBA" id="ARBA00004479"/>
    </source>
</evidence>
<evidence type="ECO:0000256" key="3">
    <source>
        <dbReference type="ARBA" id="ARBA00022692"/>
    </source>
</evidence>
<dbReference type="PANTHER" id="PTHR11884">
    <property type="entry name" value="SELECTIN LIGAND RELATED"/>
    <property type="match status" value="1"/>
</dbReference>
<evidence type="ECO:0000256" key="6">
    <source>
        <dbReference type="ARBA" id="ARBA00022981"/>
    </source>
</evidence>
<gene>
    <name evidence="12" type="primary">GLG1</name>
    <name evidence="12" type="ORF">L345_09717</name>
</gene>
<feature type="repeat" description="Cys-rich GLG1" evidence="11">
    <location>
        <begin position="140"/>
        <end position="200"/>
    </location>
</feature>
<keyword evidence="13" id="KW-1185">Reference proteome</keyword>
<dbReference type="Pfam" id="PF00839">
    <property type="entry name" value="Cys_rich_FGFR"/>
    <property type="match status" value="13"/>
</dbReference>
<evidence type="ECO:0000313" key="13">
    <source>
        <dbReference type="Proteomes" id="UP000018936"/>
    </source>
</evidence>
<reference evidence="12 13" key="1">
    <citation type="journal article" date="2013" name="Proc. Natl. Acad. Sci. U.S.A.">
        <title>The king cobra genome reveals dynamic gene evolution and adaptation in the snake venom system.</title>
        <authorList>
            <person name="Vonk F.J."/>
            <person name="Casewell N.R."/>
            <person name="Henkel C.V."/>
            <person name="Heimberg A.M."/>
            <person name="Jansen H.J."/>
            <person name="McCleary R.J."/>
            <person name="Kerkkamp H.M."/>
            <person name="Vos R.A."/>
            <person name="Guerreiro I."/>
            <person name="Calvete J.J."/>
            <person name="Wuster W."/>
            <person name="Woods A.E."/>
            <person name="Logan J.M."/>
            <person name="Harrison R.A."/>
            <person name="Castoe T.A."/>
            <person name="de Koning A.P."/>
            <person name="Pollock D.D."/>
            <person name="Yandell M."/>
            <person name="Calderon D."/>
            <person name="Renjifo C."/>
            <person name="Currier R.B."/>
            <person name="Salgado D."/>
            <person name="Pla D."/>
            <person name="Sanz L."/>
            <person name="Hyder A.S."/>
            <person name="Ribeiro J.M."/>
            <person name="Arntzen J.W."/>
            <person name="van den Thillart G.E."/>
            <person name="Boetzer M."/>
            <person name="Pirovano W."/>
            <person name="Dirks R.P."/>
            <person name="Spaink H.P."/>
            <person name="Duboule D."/>
            <person name="McGlinn E."/>
            <person name="Kini R.M."/>
            <person name="Richardson M.K."/>
        </authorList>
    </citation>
    <scope>NUCLEOTIDE SEQUENCE</scope>
    <source>
        <tissue evidence="12">Blood</tissue>
    </source>
</reference>
<dbReference type="InterPro" id="IPR039728">
    <property type="entry name" value="GLG1"/>
</dbReference>
<feature type="repeat" description="Cys-rich GLG1" evidence="11">
    <location>
        <begin position="819"/>
        <end position="880"/>
    </location>
</feature>
<evidence type="ECO:0000256" key="9">
    <source>
        <dbReference type="ARBA" id="ARBA00023180"/>
    </source>
</evidence>
<dbReference type="InterPro" id="IPR017873">
    <property type="entry name" value="Cys-rich_GLG1_repeat_euk"/>
</dbReference>
<feature type="repeat" description="Cys-rich GLG1" evidence="11">
    <location>
        <begin position="650"/>
        <end position="710"/>
    </location>
</feature>
<evidence type="ECO:0000313" key="12">
    <source>
        <dbReference type="EMBL" id="ETE64512.1"/>
    </source>
</evidence>
<feature type="repeat" description="Cys-rich GLG1" evidence="11">
    <location>
        <begin position="583"/>
        <end position="642"/>
    </location>
</feature>
<keyword evidence="6" id="KW-0730">Sialic acid</keyword>
<accession>V8NSK8</accession>
<organism evidence="12 13">
    <name type="scientific">Ophiophagus hannah</name>
    <name type="common">King cobra</name>
    <name type="synonym">Naja hannah</name>
    <dbReference type="NCBI Taxonomy" id="8665"/>
    <lineage>
        <taxon>Eukaryota</taxon>
        <taxon>Metazoa</taxon>
        <taxon>Chordata</taxon>
        <taxon>Craniata</taxon>
        <taxon>Vertebrata</taxon>
        <taxon>Euteleostomi</taxon>
        <taxon>Lepidosauria</taxon>
        <taxon>Squamata</taxon>
        <taxon>Bifurcata</taxon>
        <taxon>Unidentata</taxon>
        <taxon>Episquamata</taxon>
        <taxon>Toxicofera</taxon>
        <taxon>Serpentes</taxon>
        <taxon>Colubroidea</taxon>
        <taxon>Elapidae</taxon>
        <taxon>Elapinae</taxon>
        <taxon>Ophiophagus</taxon>
    </lineage>
</organism>
<comment type="subcellular location">
    <subcellularLocation>
        <location evidence="10">Golgi outpost</location>
    </subcellularLocation>
    <subcellularLocation>
        <location evidence="1">Membrane</location>
        <topology evidence="1">Single-pass type I membrane protein</topology>
    </subcellularLocation>
</comment>
<evidence type="ECO:0000256" key="7">
    <source>
        <dbReference type="ARBA" id="ARBA00022989"/>
    </source>
</evidence>
<proteinExistence type="predicted"/>
<dbReference type="EMBL" id="AZIM01002215">
    <property type="protein sequence ID" value="ETE64512.1"/>
    <property type="molecule type" value="Genomic_DNA"/>
</dbReference>
<feature type="non-terminal residue" evidence="12">
    <location>
        <position position="1"/>
    </location>
</feature>
<name>V8NSK8_OPHHA</name>
<sequence length="916" mass="105984">MKRNPSLTSADSKPDNEISSDCNHLLWNYKLNLTTDPKFESVAREVCKSTISEIKECADEPVGKGYLVSCLVEHRGNITEYQCHQYITKMTAIIFSDYRLICGFMDHCRSDINLLKCGSIRPGEKKGLVKVAEDNEHRIKVSESCMKAILRVAELSSDDFHLDRHLYFACRDDREHFCETTQAGEGRVYKCLFNHKFEDAMSEKCRDALTTRQKLIAQDYKVSYSLAKSCKSDLKKYRCNVENLPRTREARLSYLLMCLESAVHRGRQVSSECQGEMLDYRRMLMEDFSLSPEIILGCRTEIEHHCSGLHRKGRTLHCLMKVVRGEKGNLGDSCQHSLQSLIQEVDPVADYRIDRALNEACESVIQTACKHIRSGDPMILSCLMEHLYTEKMVEDCEHRLLELQYFISRDWKLDFVLYRKCQGDASRLCHTHGWNETSEMIPPGAVFSCLYRHAYRTEEQGRRLSRECRAEVQRILHQRALDVKLDPSLQDKCMIDLGKWCSEKTETGQELECLQDHLDDLVTDCREVVGNLTELESEDIQIEALLMRACEPIIQTFCHEMADNQIDSGDLMECLVQNKHQKEMNEKCAVGVTHFQLIQMKDFRFSYKFKMACKEDVLKLCPNIKKKVDVVICLSTTVRNDTLQDAKEHRVSVKCRKQLRVEELEMTEDIRLEPDLHEACKTDIKNYCQNVPYGNAQIIECLKENKKQLSNHCHQKRFCPEADAKNMLQCLKQNKNSEVMDPKCKQMITKRQITQNTDYRLNPVLRKACKADIPKFCQSILSKAKEESELEGQRLSSDCEDQIRVIIEESALDYRLDPQLQMHCSEEEVLNMLKESKADIFVDPVLHTACALDIKHHCAAITPGRGRQMSCLMEALEDKRVRLQPECKKRLNDRIEMWSFAAKVSEVALNVFLKWE</sequence>
<dbReference type="GO" id="GO:0000139">
    <property type="term" value="C:Golgi membrane"/>
    <property type="evidence" value="ECO:0007669"/>
    <property type="project" value="InterPro"/>
</dbReference>
<dbReference type="AlphaFoldDB" id="V8NSK8"/>
<keyword evidence="5" id="KW-0677">Repeat</keyword>
<keyword evidence="7" id="KW-1133">Transmembrane helix</keyword>
<dbReference type="PROSITE" id="PS51289">
    <property type="entry name" value="GLG1_C_RICH"/>
    <property type="match status" value="9"/>
</dbReference>
<protein>
    <recommendedName>
        <fullName evidence="2">Golgi apparatus protein 1</fullName>
    </recommendedName>
</protein>
<keyword evidence="4" id="KW-0732">Signal</keyword>
<keyword evidence="9" id="KW-0325">Glycoprotein</keyword>
<dbReference type="GO" id="GO:0017134">
    <property type="term" value="F:fibroblast growth factor binding"/>
    <property type="evidence" value="ECO:0007669"/>
    <property type="project" value="TreeGrafter"/>
</dbReference>
<evidence type="ECO:0000256" key="2">
    <source>
        <dbReference type="ARBA" id="ARBA00018563"/>
    </source>
</evidence>